<keyword evidence="3" id="KW-1185">Reference proteome</keyword>
<dbReference type="eggNOG" id="ENOG5034AXK">
    <property type="taxonomic scope" value="Bacteria"/>
</dbReference>
<feature type="transmembrane region" description="Helical" evidence="1">
    <location>
        <begin position="88"/>
        <end position="107"/>
    </location>
</feature>
<dbReference type="KEGG" id="eac:EAL2_808p04420"/>
<feature type="transmembrane region" description="Helical" evidence="1">
    <location>
        <begin position="9"/>
        <end position="29"/>
    </location>
</feature>
<dbReference type="EMBL" id="CP007453">
    <property type="protein sequence ID" value="AHM57946.1"/>
    <property type="molecule type" value="Genomic_DNA"/>
</dbReference>
<feature type="transmembrane region" description="Helical" evidence="1">
    <location>
        <begin position="61"/>
        <end position="81"/>
    </location>
</feature>
<protein>
    <submittedName>
        <fullName evidence="2">Uncharacterized protein</fullName>
    </submittedName>
</protein>
<keyword evidence="1" id="KW-0472">Membrane</keyword>
<reference evidence="2 3" key="1">
    <citation type="journal article" date="2014" name="Genome Announc.">
        <title>Complete Genome Sequence of Amino Acid-Utilizing Eubacterium acidaminophilum al-2 (DSM 3953).</title>
        <authorList>
            <person name="Poehlein A."/>
            <person name="Andreesen J.R."/>
            <person name="Daniel R."/>
        </authorList>
    </citation>
    <scope>NUCLEOTIDE SEQUENCE [LARGE SCALE GENOMIC DNA]</scope>
    <source>
        <strain evidence="2 3">DSM 3953</strain>
        <plasmid evidence="3">Plasmid EAL2_808p</plasmid>
    </source>
</reference>
<keyword evidence="1" id="KW-0812">Transmembrane</keyword>
<dbReference type="PATRIC" id="fig|1286171.3.peg.2620"/>
<dbReference type="RefSeq" id="WP_025436798.1">
    <property type="nucleotide sequence ID" value="NZ_CP007453.1"/>
</dbReference>
<geneLocation type="plasmid" evidence="2 3">
    <name>EAL2_808p</name>
</geneLocation>
<evidence type="ECO:0000256" key="1">
    <source>
        <dbReference type="SAM" id="Phobius"/>
    </source>
</evidence>
<dbReference type="HOGENOM" id="CLU_1822045_0_0_9"/>
<name>W8UAX6_PEPAC</name>
<feature type="transmembrane region" description="Helical" evidence="1">
    <location>
        <begin position="119"/>
        <end position="139"/>
    </location>
</feature>
<gene>
    <name evidence="2" type="ORF">EAL2_808p04420</name>
</gene>
<evidence type="ECO:0000313" key="2">
    <source>
        <dbReference type="EMBL" id="AHM57946.1"/>
    </source>
</evidence>
<dbReference type="Proteomes" id="UP000019591">
    <property type="component" value="Plasmid EAL2_808p"/>
</dbReference>
<dbReference type="AlphaFoldDB" id="W8UAX6"/>
<keyword evidence="2" id="KW-0614">Plasmid</keyword>
<sequence length="148" mass="16464">MKRVEFKKAVYIAAATVQMVLVAAVVQLSNLTTKKAGVMHHVYFMKDKYAQGIYSPANLRLQSIAIIAVSAVAVGLLAFAVRRKKSRFLKIQAGIAAVIGLVAWYVINSGFFKSLLAYPYFIMVFEIVLAIQMLILIGVKFTARDRYN</sequence>
<proteinExistence type="predicted"/>
<organism evidence="2 3">
    <name type="scientific">Peptoclostridium acidaminophilum DSM 3953</name>
    <dbReference type="NCBI Taxonomy" id="1286171"/>
    <lineage>
        <taxon>Bacteria</taxon>
        <taxon>Bacillati</taxon>
        <taxon>Bacillota</taxon>
        <taxon>Clostridia</taxon>
        <taxon>Peptostreptococcales</taxon>
        <taxon>Peptoclostridiaceae</taxon>
        <taxon>Peptoclostridium</taxon>
    </lineage>
</organism>
<dbReference type="OrthoDB" id="1753856at2"/>
<evidence type="ECO:0000313" key="3">
    <source>
        <dbReference type="Proteomes" id="UP000019591"/>
    </source>
</evidence>
<accession>W8UAX6</accession>
<keyword evidence="1" id="KW-1133">Transmembrane helix</keyword>